<reference evidence="1" key="1">
    <citation type="submission" date="2021-05" db="EMBL/GenBank/DDBJ databases">
        <authorList>
            <person name="Pan Q."/>
            <person name="Jouanno E."/>
            <person name="Zahm M."/>
            <person name="Klopp C."/>
            <person name="Cabau C."/>
            <person name="Louis A."/>
            <person name="Berthelot C."/>
            <person name="Parey E."/>
            <person name="Roest Crollius H."/>
            <person name="Montfort J."/>
            <person name="Robinson-Rechavi M."/>
            <person name="Bouchez O."/>
            <person name="Lampietro C."/>
            <person name="Lopez Roques C."/>
            <person name="Donnadieu C."/>
            <person name="Postlethwait J."/>
            <person name="Bobe J."/>
            <person name="Dillon D."/>
            <person name="Chandos A."/>
            <person name="von Hippel F."/>
            <person name="Guiguen Y."/>
        </authorList>
    </citation>
    <scope>NUCLEOTIDE SEQUENCE</scope>
    <source>
        <strain evidence="1">YG-Jan2019</strain>
    </source>
</reference>
<name>A0ACC2HLV3_DALPE</name>
<accession>A0ACC2HLV3</accession>
<gene>
    <name evidence="1" type="ORF">DPEC_G00007310</name>
</gene>
<dbReference type="Proteomes" id="UP001157502">
    <property type="component" value="Chromosome 1"/>
</dbReference>
<protein>
    <submittedName>
        <fullName evidence="1">Uncharacterized protein</fullName>
    </submittedName>
</protein>
<proteinExistence type="predicted"/>
<organism evidence="1 2">
    <name type="scientific">Dallia pectoralis</name>
    <name type="common">Alaska blackfish</name>
    <dbReference type="NCBI Taxonomy" id="75939"/>
    <lineage>
        <taxon>Eukaryota</taxon>
        <taxon>Metazoa</taxon>
        <taxon>Chordata</taxon>
        <taxon>Craniata</taxon>
        <taxon>Vertebrata</taxon>
        <taxon>Euteleostomi</taxon>
        <taxon>Actinopterygii</taxon>
        <taxon>Neopterygii</taxon>
        <taxon>Teleostei</taxon>
        <taxon>Protacanthopterygii</taxon>
        <taxon>Esociformes</taxon>
        <taxon>Umbridae</taxon>
        <taxon>Dallia</taxon>
    </lineage>
</organism>
<keyword evidence="2" id="KW-1185">Reference proteome</keyword>
<comment type="caution">
    <text evidence="1">The sequence shown here is derived from an EMBL/GenBank/DDBJ whole genome shotgun (WGS) entry which is preliminary data.</text>
</comment>
<evidence type="ECO:0000313" key="1">
    <source>
        <dbReference type="EMBL" id="KAJ8016448.1"/>
    </source>
</evidence>
<dbReference type="EMBL" id="CM055728">
    <property type="protein sequence ID" value="KAJ8016448.1"/>
    <property type="molecule type" value="Genomic_DNA"/>
</dbReference>
<evidence type="ECO:0000313" key="2">
    <source>
        <dbReference type="Proteomes" id="UP001157502"/>
    </source>
</evidence>
<sequence length="163" mass="18491">MHAKPSLHRLSARGCPLKGCWSTFVLYSILCLAVQPDHAEARARCGSELVAHIEFVCGDRGIYRAPSGFRYNQGNDPRLTGSGTRVKGKGIVEQCCLKPCDLQYLESYCAKPKRSRRHAPLTPQQVREKQFKAVFRKRIMNLQSSPERQYNGKMYHEHGSDLI</sequence>